<name>A0A7K0DYX5_9NOCA</name>
<reference evidence="2 3" key="1">
    <citation type="submission" date="2019-10" db="EMBL/GenBank/DDBJ databases">
        <title>Nocardia macrotermitis sp. nov. and Nocardia aurantia sp. nov., isolated from the gut of fungus growing-termite Macrotermes natalensis.</title>
        <authorList>
            <person name="Benndorf R."/>
            <person name="Schwitalla J."/>
            <person name="Martin K."/>
            <person name="De Beer W."/>
            <person name="Kaster A.-K."/>
            <person name="Vollmers J."/>
            <person name="Poulsen M."/>
            <person name="Beemelmanns C."/>
        </authorList>
    </citation>
    <scope>NUCLEOTIDE SEQUENCE [LARGE SCALE GENOMIC DNA]</scope>
    <source>
        <strain evidence="2 3">RB56</strain>
    </source>
</reference>
<feature type="region of interest" description="Disordered" evidence="1">
    <location>
        <begin position="200"/>
        <end position="222"/>
    </location>
</feature>
<dbReference type="AlphaFoldDB" id="A0A7K0DYX5"/>
<dbReference type="EMBL" id="WEGI01000016">
    <property type="protein sequence ID" value="MQY31016.1"/>
    <property type="molecule type" value="Genomic_DNA"/>
</dbReference>
<gene>
    <name evidence="2" type="ORF">NRB56_66220</name>
</gene>
<protein>
    <submittedName>
        <fullName evidence="2">Uncharacterized protein</fullName>
    </submittedName>
</protein>
<accession>A0A7K0DYX5</accession>
<feature type="region of interest" description="Disordered" evidence="1">
    <location>
        <begin position="1"/>
        <end position="101"/>
    </location>
</feature>
<feature type="compositionally biased region" description="Pro residues" evidence="1">
    <location>
        <begin position="1"/>
        <end position="10"/>
    </location>
</feature>
<evidence type="ECO:0000313" key="3">
    <source>
        <dbReference type="Proteomes" id="UP000431401"/>
    </source>
</evidence>
<feature type="region of interest" description="Disordered" evidence="1">
    <location>
        <begin position="163"/>
        <end position="187"/>
    </location>
</feature>
<evidence type="ECO:0000313" key="2">
    <source>
        <dbReference type="EMBL" id="MQY31016.1"/>
    </source>
</evidence>
<feature type="compositionally biased region" description="Polar residues" evidence="1">
    <location>
        <begin position="211"/>
        <end position="222"/>
    </location>
</feature>
<proteinExistence type="predicted"/>
<comment type="caution">
    <text evidence="2">The sequence shown here is derived from an EMBL/GenBank/DDBJ whole genome shotgun (WGS) entry which is preliminary data.</text>
</comment>
<keyword evidence="3" id="KW-1185">Reference proteome</keyword>
<sequence length="222" mass="22562">MRPVPAAPPDAEPDTAVPPDADPPEAFDVLPEPLPDPPGDRELSSERPNMSTSPLGRRAASAPRDEPEFADPAPLSGRSEPVPVPPRSAGPSDRPAAGFADAVGTGLVTSVPEGSSAGFPGLAAAGDRRNTWVRAEGEASGSVGALGPGARAMRWVCAVSAASPEPDVGVPEGRCSAPEPGRGFWSSFRSDTRYPSLGIGGQSFYRDVPSVSLTSNSGAGAQ</sequence>
<organism evidence="2 3">
    <name type="scientific">Nocardia aurantia</name>
    <dbReference type="NCBI Taxonomy" id="2585199"/>
    <lineage>
        <taxon>Bacteria</taxon>
        <taxon>Bacillati</taxon>
        <taxon>Actinomycetota</taxon>
        <taxon>Actinomycetes</taxon>
        <taxon>Mycobacteriales</taxon>
        <taxon>Nocardiaceae</taxon>
        <taxon>Nocardia</taxon>
    </lineage>
</organism>
<dbReference type="Proteomes" id="UP000431401">
    <property type="component" value="Unassembled WGS sequence"/>
</dbReference>
<evidence type="ECO:0000256" key="1">
    <source>
        <dbReference type="SAM" id="MobiDB-lite"/>
    </source>
</evidence>